<dbReference type="GO" id="GO:0003725">
    <property type="term" value="F:double-stranded RNA binding"/>
    <property type="evidence" value="ECO:0007669"/>
    <property type="project" value="UniProtKB-UniRule"/>
</dbReference>
<name>A0A5C4S0M1_PROVB</name>
<dbReference type="EMBL" id="VDCI01000004">
    <property type="protein sequence ID" value="TNJ36682.1"/>
    <property type="molecule type" value="Genomic_DNA"/>
</dbReference>
<comment type="similarity">
    <text evidence="2 13">Belongs to the SUA5 family.</text>
</comment>
<feature type="binding site" evidence="14">
    <location>
        <position position="174"/>
    </location>
    <ligand>
        <name>L-threonine</name>
        <dbReference type="ChEBI" id="CHEBI:57926"/>
    </ligand>
</feature>
<dbReference type="InterPro" id="IPR010923">
    <property type="entry name" value="T(6)A37_SUA5"/>
</dbReference>
<keyword evidence="9 13" id="KW-0547">Nucleotide-binding</keyword>
<keyword evidence="5 13" id="KW-0963">Cytoplasm</keyword>
<evidence type="ECO:0000256" key="8">
    <source>
        <dbReference type="ARBA" id="ARBA00022695"/>
    </source>
</evidence>
<evidence type="ECO:0000256" key="14">
    <source>
        <dbReference type="PIRSR" id="PIRSR004930-1"/>
    </source>
</evidence>
<dbReference type="InterPro" id="IPR006070">
    <property type="entry name" value="Sua5-like_dom"/>
</dbReference>
<evidence type="ECO:0000256" key="5">
    <source>
        <dbReference type="ARBA" id="ARBA00022490"/>
    </source>
</evidence>
<dbReference type="Pfam" id="PF03481">
    <property type="entry name" value="Sua5_C"/>
    <property type="match status" value="1"/>
</dbReference>
<feature type="binding site" evidence="14">
    <location>
        <position position="110"/>
    </location>
    <ligand>
        <name>ATP</name>
        <dbReference type="ChEBI" id="CHEBI:30616"/>
    </ligand>
</feature>
<protein>
    <recommendedName>
        <fullName evidence="4 13">Threonylcarbamoyl-AMP synthase</fullName>
        <shortName evidence="13">TC-AMP synthase</shortName>
        <ecNumber evidence="3 13">2.7.7.87</ecNumber>
    </recommendedName>
    <alternativeName>
        <fullName evidence="11 13">L-threonylcarbamoyladenylate synthase</fullName>
    </alternativeName>
</protein>
<comment type="catalytic activity">
    <reaction evidence="12 13">
        <text>L-threonine + hydrogencarbonate + ATP = L-threonylcarbamoyladenylate + diphosphate + H2O</text>
        <dbReference type="Rhea" id="RHEA:36407"/>
        <dbReference type="ChEBI" id="CHEBI:15377"/>
        <dbReference type="ChEBI" id="CHEBI:17544"/>
        <dbReference type="ChEBI" id="CHEBI:30616"/>
        <dbReference type="ChEBI" id="CHEBI:33019"/>
        <dbReference type="ChEBI" id="CHEBI:57926"/>
        <dbReference type="ChEBI" id="CHEBI:73682"/>
        <dbReference type="EC" id="2.7.7.87"/>
    </reaction>
</comment>
<dbReference type="GO" id="GO:0005524">
    <property type="term" value="F:ATP binding"/>
    <property type="evidence" value="ECO:0007669"/>
    <property type="project" value="UniProtKB-UniRule"/>
</dbReference>
<dbReference type="Proteomes" id="UP000309544">
    <property type="component" value="Unassembled WGS sequence"/>
</dbReference>
<keyword evidence="6 13" id="KW-0808">Transferase</keyword>
<dbReference type="PIRSF" id="PIRSF004930">
    <property type="entry name" value="Tln_factor_SUA5"/>
    <property type="match status" value="1"/>
</dbReference>
<feature type="domain" description="YrdC-like" evidence="15">
    <location>
        <begin position="6"/>
        <end position="192"/>
    </location>
</feature>
<accession>A0A5C4S0M1</accession>
<dbReference type="GO" id="GO:0008033">
    <property type="term" value="P:tRNA processing"/>
    <property type="evidence" value="ECO:0007669"/>
    <property type="project" value="UniProtKB-KW"/>
</dbReference>
<feature type="binding site" evidence="14">
    <location>
        <position position="51"/>
    </location>
    <ligand>
        <name>ATP</name>
        <dbReference type="ChEBI" id="CHEBI:30616"/>
    </ligand>
</feature>
<dbReference type="Gene3D" id="3.40.50.11030">
    <property type="entry name" value="Threonylcarbamoyl-AMP synthase, C-terminal domain"/>
    <property type="match status" value="1"/>
</dbReference>
<evidence type="ECO:0000256" key="11">
    <source>
        <dbReference type="ARBA" id="ARBA00029774"/>
    </source>
</evidence>
<evidence type="ECO:0000256" key="6">
    <source>
        <dbReference type="ARBA" id="ARBA00022679"/>
    </source>
</evidence>
<evidence type="ECO:0000256" key="12">
    <source>
        <dbReference type="ARBA" id="ARBA00048366"/>
    </source>
</evidence>
<keyword evidence="10 13" id="KW-0067">ATP-binding</keyword>
<evidence type="ECO:0000256" key="9">
    <source>
        <dbReference type="ARBA" id="ARBA00022741"/>
    </source>
</evidence>
<dbReference type="GO" id="GO:0061710">
    <property type="term" value="F:L-threonylcarbamoyladenylate synthase"/>
    <property type="evidence" value="ECO:0007669"/>
    <property type="project" value="UniProtKB-EC"/>
</dbReference>
<evidence type="ECO:0000256" key="3">
    <source>
        <dbReference type="ARBA" id="ARBA00012584"/>
    </source>
</evidence>
<organism evidence="16 17">
    <name type="scientific">Prosthecochloris vibrioformis</name>
    <name type="common">Chlorobium vibrioforme</name>
    <dbReference type="NCBI Taxonomy" id="1098"/>
    <lineage>
        <taxon>Bacteria</taxon>
        <taxon>Pseudomonadati</taxon>
        <taxon>Chlorobiota</taxon>
        <taxon>Chlorobiia</taxon>
        <taxon>Chlorobiales</taxon>
        <taxon>Chlorobiaceae</taxon>
        <taxon>Prosthecochloris</taxon>
    </lineage>
</organism>
<evidence type="ECO:0000256" key="2">
    <source>
        <dbReference type="ARBA" id="ARBA00007663"/>
    </source>
</evidence>
<proteinExistence type="inferred from homology"/>
<dbReference type="PANTHER" id="PTHR17490">
    <property type="entry name" value="SUA5"/>
    <property type="match status" value="1"/>
</dbReference>
<dbReference type="InterPro" id="IPR038385">
    <property type="entry name" value="Sua5/YwlC_C"/>
</dbReference>
<comment type="caution">
    <text evidence="16">The sequence shown here is derived from an EMBL/GenBank/DDBJ whole genome shotgun (WGS) entry which is preliminary data.</text>
</comment>
<keyword evidence="8 13" id="KW-0548">Nucleotidyltransferase</keyword>
<keyword evidence="7 13" id="KW-0819">tRNA processing</keyword>
<evidence type="ECO:0000256" key="7">
    <source>
        <dbReference type="ARBA" id="ARBA00022694"/>
    </source>
</evidence>
<feature type="binding site" evidence="14">
    <location>
        <position position="28"/>
    </location>
    <ligand>
        <name>L-threonine</name>
        <dbReference type="ChEBI" id="CHEBI:57926"/>
    </ligand>
</feature>
<feature type="binding site" evidence="14">
    <location>
        <position position="136"/>
    </location>
    <ligand>
        <name>ATP</name>
        <dbReference type="ChEBI" id="CHEBI:30616"/>
    </ligand>
</feature>
<dbReference type="NCBIfam" id="TIGR00057">
    <property type="entry name" value="L-threonylcarbamoyladenylate synthase"/>
    <property type="match status" value="1"/>
</dbReference>
<gene>
    <name evidence="16" type="ORF">FGF68_06360</name>
</gene>
<evidence type="ECO:0000256" key="13">
    <source>
        <dbReference type="PIRNR" id="PIRNR004930"/>
    </source>
</evidence>
<sequence length="318" mass="34335">MNTALTSSPEEAARYINRGRLVAFPTETVYGLGADITSTAALESIFKAKGRPSDNPLIVHISSPARIREVAATVTPEAEKLIEKFFPGPLTLILPRQPWISDLVTAGRSTVGVRCPSNPLTREFLSCCTHPVAAPSANISGRPSSTDWHSVQQDLQGRIDCILKGSASAIGLESTIVDCSSPVPMLLRQGAVSLETLQEVLPSIKASTRHNSSQKAPLSPGQKYPHYAPRAQVILFDTGTGPTAVIPQNAAYIGTAQPPDGFRKVLRCPDLDTYAHNLFRFFRECDRQGIGTICCQRPPSSGIGRALQDRIERAAEPR</sequence>
<dbReference type="GO" id="GO:0000049">
    <property type="term" value="F:tRNA binding"/>
    <property type="evidence" value="ECO:0007669"/>
    <property type="project" value="TreeGrafter"/>
</dbReference>
<dbReference type="PANTHER" id="PTHR17490:SF16">
    <property type="entry name" value="THREONYLCARBAMOYL-AMP SYNTHASE"/>
    <property type="match status" value="1"/>
</dbReference>
<dbReference type="PROSITE" id="PS51163">
    <property type="entry name" value="YRDC"/>
    <property type="match status" value="1"/>
</dbReference>
<dbReference type="GO" id="GO:0005737">
    <property type="term" value="C:cytoplasm"/>
    <property type="evidence" value="ECO:0007669"/>
    <property type="project" value="UniProtKB-SubCell"/>
</dbReference>
<comment type="function">
    <text evidence="13">Required for the formation of a threonylcarbamoyl group on adenosine at position 37 (t(6)A37) in tRNAs that read codons beginning with adenine.</text>
</comment>
<evidence type="ECO:0000256" key="4">
    <source>
        <dbReference type="ARBA" id="ARBA00015492"/>
    </source>
</evidence>
<feature type="binding site" evidence="14">
    <location>
        <position position="188"/>
    </location>
    <ligand>
        <name>ATP</name>
        <dbReference type="ChEBI" id="CHEBI:30616"/>
    </ligand>
</feature>
<dbReference type="AlphaFoldDB" id="A0A5C4S0M1"/>
<dbReference type="EC" id="2.7.7.87" evidence="3 13"/>
<dbReference type="Pfam" id="PF01300">
    <property type="entry name" value="Sua5_yciO_yrdC"/>
    <property type="match status" value="1"/>
</dbReference>
<feature type="binding site" evidence="14">
    <location>
        <position position="134"/>
    </location>
    <ligand>
        <name>L-threonine</name>
        <dbReference type="ChEBI" id="CHEBI:57926"/>
    </ligand>
</feature>
<dbReference type="GO" id="GO:0006450">
    <property type="term" value="P:regulation of translational fidelity"/>
    <property type="evidence" value="ECO:0007669"/>
    <property type="project" value="TreeGrafter"/>
</dbReference>
<evidence type="ECO:0000313" key="16">
    <source>
        <dbReference type="EMBL" id="TNJ36682.1"/>
    </source>
</evidence>
<dbReference type="InterPro" id="IPR017945">
    <property type="entry name" value="DHBP_synth_RibB-like_a/b_dom"/>
</dbReference>
<feature type="binding site" evidence="14">
    <location>
        <position position="227"/>
    </location>
    <ligand>
        <name>ATP</name>
        <dbReference type="ChEBI" id="CHEBI:30616"/>
    </ligand>
</feature>
<reference evidence="16 17" key="1">
    <citation type="submission" date="2019-05" db="EMBL/GenBank/DDBJ databases">
        <title>Draft Whole-Genome sequence of the green sulfur bacterium Prosthecochloris vibrioformis DSM 260.</title>
        <authorList>
            <person name="Meyer T.E."/>
            <person name="Kyndt J.A."/>
        </authorList>
    </citation>
    <scope>NUCLEOTIDE SEQUENCE [LARGE SCALE GENOMIC DNA]</scope>
    <source>
        <strain evidence="16 17">DSM 260</strain>
    </source>
</reference>
<feature type="binding site" evidence="14">
    <location>
        <position position="60"/>
    </location>
    <ligand>
        <name>L-threonine</name>
        <dbReference type="ChEBI" id="CHEBI:57926"/>
    </ligand>
</feature>
<evidence type="ECO:0000256" key="10">
    <source>
        <dbReference type="ARBA" id="ARBA00022840"/>
    </source>
</evidence>
<dbReference type="SUPFAM" id="SSF55821">
    <property type="entry name" value="YrdC/RibB"/>
    <property type="match status" value="1"/>
</dbReference>
<dbReference type="FunFam" id="3.90.870.10:FF:000009">
    <property type="entry name" value="Threonylcarbamoyl-AMP synthase, putative"/>
    <property type="match status" value="1"/>
</dbReference>
<feature type="binding site" evidence="14">
    <location>
        <position position="114"/>
    </location>
    <ligand>
        <name>L-threonine</name>
        <dbReference type="ChEBI" id="CHEBI:57926"/>
    </ligand>
</feature>
<dbReference type="Gene3D" id="3.90.870.10">
    <property type="entry name" value="DHBP synthase"/>
    <property type="match status" value="1"/>
</dbReference>
<keyword evidence="17" id="KW-1185">Reference proteome</keyword>
<evidence type="ECO:0000256" key="1">
    <source>
        <dbReference type="ARBA" id="ARBA00004496"/>
    </source>
</evidence>
<comment type="subcellular location">
    <subcellularLocation>
        <location evidence="1 13">Cytoplasm</location>
    </subcellularLocation>
</comment>
<dbReference type="RefSeq" id="WP_068866350.1">
    <property type="nucleotide sequence ID" value="NZ_VDCI01000004.1"/>
</dbReference>
<feature type="binding site" evidence="14">
    <location>
        <position position="144"/>
    </location>
    <ligand>
        <name>ATP</name>
        <dbReference type="ChEBI" id="CHEBI:30616"/>
    </ligand>
</feature>
<evidence type="ECO:0000313" key="17">
    <source>
        <dbReference type="Proteomes" id="UP000309544"/>
    </source>
</evidence>
<dbReference type="InterPro" id="IPR050156">
    <property type="entry name" value="TC-AMP_synthase_SUA5"/>
</dbReference>
<evidence type="ECO:0000259" key="15">
    <source>
        <dbReference type="PROSITE" id="PS51163"/>
    </source>
</evidence>
<dbReference type="InterPro" id="IPR005145">
    <property type="entry name" value="Sua5_C"/>
</dbReference>
<feature type="binding site" evidence="14">
    <location>
        <position position="55"/>
    </location>
    <ligand>
        <name>ATP</name>
        <dbReference type="ChEBI" id="CHEBI:30616"/>
    </ligand>
</feature>